<evidence type="ECO:0008006" key="5">
    <source>
        <dbReference type="Google" id="ProtNLM"/>
    </source>
</evidence>
<proteinExistence type="predicted"/>
<keyword evidence="4" id="KW-1185">Reference proteome</keyword>
<dbReference type="EMBL" id="CP058561">
    <property type="protein sequence ID" value="QUH31323.1"/>
    <property type="molecule type" value="Genomic_DNA"/>
</dbReference>
<name>A0A8J8MEC9_9FIRM</name>
<evidence type="ECO:0000313" key="4">
    <source>
        <dbReference type="Proteomes" id="UP000677305"/>
    </source>
</evidence>
<dbReference type="AlphaFoldDB" id="A0A8J8MEC9"/>
<feature type="chain" id="PRO_5035146724" description="DUF2680 domain-containing protein" evidence="2">
    <location>
        <begin position="24"/>
        <end position="152"/>
    </location>
</feature>
<feature type="signal peptide" evidence="2">
    <location>
        <begin position="1"/>
        <end position="23"/>
    </location>
</feature>
<protein>
    <recommendedName>
        <fullName evidence="5">DUF2680 domain-containing protein</fullName>
    </recommendedName>
</protein>
<feature type="region of interest" description="Disordered" evidence="1">
    <location>
        <begin position="127"/>
        <end position="152"/>
    </location>
</feature>
<reference evidence="3 4" key="1">
    <citation type="submission" date="2020-07" db="EMBL/GenBank/DDBJ databases">
        <title>Vallitalea guaymasensis genome.</title>
        <authorList>
            <person name="Postec A."/>
        </authorList>
    </citation>
    <scope>NUCLEOTIDE SEQUENCE [LARGE SCALE GENOMIC DNA]</scope>
    <source>
        <strain evidence="3 4">Ra1766G1</strain>
    </source>
</reference>
<dbReference type="RefSeq" id="WP_212691373.1">
    <property type="nucleotide sequence ID" value="NZ_CAJXUH010000005.1"/>
</dbReference>
<evidence type="ECO:0000313" key="3">
    <source>
        <dbReference type="EMBL" id="QUH31323.1"/>
    </source>
</evidence>
<dbReference type="Proteomes" id="UP000677305">
    <property type="component" value="Chromosome"/>
</dbReference>
<keyword evidence="2" id="KW-0732">Signal</keyword>
<accession>A0A8J8MEC9</accession>
<evidence type="ECO:0000256" key="2">
    <source>
        <dbReference type="SAM" id="SignalP"/>
    </source>
</evidence>
<sequence length="152" mass="16284">MKKTKLITFGLLGSLLVGMAAFAATPAQIYSELTGVTEEEAYELRQEGKTFGELAKENEVYDEFVEKMVDEKTALIEEKVEQGQLTREEADEFIANLKENAGNCDPSNPQRLGQKIGLGRGMGNGRGACNGTGNGYGRGNGGRGLGYGRGAK</sequence>
<dbReference type="KEGG" id="vgu:HYG85_21310"/>
<gene>
    <name evidence="3" type="ORF">HYG85_21310</name>
</gene>
<organism evidence="3 4">
    <name type="scientific">Vallitalea guaymasensis</name>
    <dbReference type="NCBI Taxonomy" id="1185412"/>
    <lineage>
        <taxon>Bacteria</taxon>
        <taxon>Bacillati</taxon>
        <taxon>Bacillota</taxon>
        <taxon>Clostridia</taxon>
        <taxon>Lachnospirales</taxon>
        <taxon>Vallitaleaceae</taxon>
        <taxon>Vallitalea</taxon>
    </lineage>
</organism>
<evidence type="ECO:0000256" key="1">
    <source>
        <dbReference type="SAM" id="MobiDB-lite"/>
    </source>
</evidence>